<sequence>MDVGSYITIGGWFIQVIFDKYLSSKLQTWATNSGIGDDLDKLRIAMLRIQSVVSNAERNLAGGLFGWMKELRDVSYDAEDLLDELEYRRLQQELEAGSSSPVREFLSSNLEVVRGITTQAGGFLSSRLSNFTGGDDAANQVTDASLPSRVNSPRPPASPEVSWDRATKARIRNIVERLNQVASCVSEALQLSKLVSGGLNNTQSINKGGWFIQVIFDKYLSSKLQTWATNSGIGDDLDKLRIAMLRIQSVVSNAERNLAGGLFGWMKELRDVSYDAEDLLDELEYRRLQQELEAGSSSPVREFLSSNLEVVRGITTQAGGFLSSRLSNFTGGDDAANQVTDASLPSRVNSPRPPASPEVSWDRATKARIRNIVERLNQVASCVSEALQLSKLVSGGLNNTQSINKGATSSLIRTKVFGRGAELEKVRLLLISEDERVYVLPIVGLGGIGKTTLAQLAYNDPDIVDHFELRMWVHVSDNFDETKLTREMLESVSGDKREYKGVTNFNSLQMTLMEKLMLKRFLLVLDDAWNDERSSRLVEEERWERFLSPLKAGKKGSKILITTMLATVAEMVGTMDSINLAGLRDHDCWSLIQECTFDGVHPEEHSKLQNIGRKIAKKLKGLPLAAKAVAGLLKNKLDADEWNRVLESNDIWNDIMPVLDFSYQHLPAHLQRCFAYCSIFPKYWKFKADELVHLWMAQGYIQPQNKKVMEDIGREYMNDLLCRSFFDTHKNGLITYYVMHDLLHDLVETVSLDECLRIEDEPTNAPLSIHHLSVRSEKLANLKEVCQLRNLRTLILFGRNQSVIDHPVLKDVFKDFNCIRTLDLSFCKMEKLPEVVGHLIHLRYLNLSSTSIRVLPESLCRLYNLQVLNLRGCRLEGLPSGMNKLINLRHLTAAHQIVTTIAGIGRLTCLQQLQVFRVRKEVGYEIGQLKNLKELRGVLRIRNLENVETETEASEAMLDVKEHLTMLRLEWDSSRRNGGAEMEVQVIESLRPHPNLKRLEIRGCRVAKSPSWLETELLNNLELIYLSGGRFWECLPPFGKMPSLKVLWLQGMHAVKRVGPELEGNSDKVFPCLEELVLDDLPELELWSGEEQLFFSLHSVVVKDCIKLKSLPPFPSNIAQLTIANQGFWIPYYDDARMAQISSAVSSLCIYNCPMLTAGFSALLKEEMVASFSSFQSLNMLRSFSSLQSLNIGDISLLTLPPVRKSLCSVQNLDIQDCHETTFSTEQQEVFQQLASLQSLSISDCSNLQFLPEDLTSLSSLQKLFLCNCPSIRSMPEKGLPISLKVLEIESCHPLLKERCKKEQGIDWQRIAHISHIEIDGPPPGRRLTLCQPHILRCLLTAIGGDVDLQTKLQDLINHPDVPWSFVIFWQIS</sequence>
<protein>
    <submittedName>
        <fullName evidence="12">NB-ARC domain containing protein, expressed</fullName>
    </submittedName>
</protein>
<evidence type="ECO:0000256" key="6">
    <source>
        <dbReference type="ARBA" id="ARBA00022840"/>
    </source>
</evidence>
<evidence type="ECO:0000259" key="8">
    <source>
        <dbReference type="Pfam" id="PF00931"/>
    </source>
</evidence>
<dbReference type="Gene3D" id="3.80.10.10">
    <property type="entry name" value="Ribonuclease Inhibitor"/>
    <property type="match status" value="3"/>
</dbReference>
<dbReference type="GO" id="GO:0009626">
    <property type="term" value="P:plant-type hypersensitive response"/>
    <property type="evidence" value="ECO:0007669"/>
    <property type="project" value="UniProtKB-ARBA"/>
</dbReference>
<dbReference type="Gene3D" id="3.40.50.300">
    <property type="entry name" value="P-loop containing nucleotide triphosphate hydrolases"/>
    <property type="match status" value="1"/>
</dbReference>
<dbReference type="InterPro" id="IPR032675">
    <property type="entry name" value="LRR_dom_sf"/>
</dbReference>
<dbReference type="Gene3D" id="1.20.5.4130">
    <property type="match status" value="2"/>
</dbReference>
<dbReference type="Pfam" id="PF00931">
    <property type="entry name" value="NB-ARC"/>
    <property type="match status" value="1"/>
</dbReference>
<feature type="domain" description="Disease resistance N-terminal" evidence="9">
    <location>
        <begin position="218"/>
        <end position="296"/>
    </location>
</feature>
<evidence type="ECO:0000256" key="2">
    <source>
        <dbReference type="ARBA" id="ARBA00022614"/>
    </source>
</evidence>
<dbReference type="PANTHER" id="PTHR36766">
    <property type="entry name" value="PLANT BROAD-SPECTRUM MILDEW RESISTANCE PROTEIN RPW8"/>
    <property type="match status" value="1"/>
</dbReference>
<dbReference type="InterPro" id="IPR003591">
    <property type="entry name" value="Leu-rich_rpt_typical-subtyp"/>
</dbReference>
<comment type="caution">
    <text evidence="12">The sequence shown here is derived from an EMBL/GenBank/DDBJ whole genome shotgun (WGS) entry which is preliminary data.</text>
</comment>
<dbReference type="GO" id="GO:0042742">
    <property type="term" value="P:defense response to bacterium"/>
    <property type="evidence" value="ECO:0007669"/>
    <property type="project" value="UniProtKB-ARBA"/>
</dbReference>
<dbReference type="Pfam" id="PF23559">
    <property type="entry name" value="WHD_DRP"/>
    <property type="match status" value="1"/>
</dbReference>
<dbReference type="Pfam" id="PF18052">
    <property type="entry name" value="Rx_N"/>
    <property type="match status" value="2"/>
</dbReference>
<dbReference type="SUPFAM" id="SSF52058">
    <property type="entry name" value="L domain-like"/>
    <property type="match status" value="2"/>
</dbReference>
<keyword evidence="2" id="KW-0433">Leucine-rich repeat</keyword>
<organism evidence="12 13">
    <name type="scientific">Cocos nucifera</name>
    <name type="common">Coconut palm</name>
    <dbReference type="NCBI Taxonomy" id="13894"/>
    <lineage>
        <taxon>Eukaryota</taxon>
        <taxon>Viridiplantae</taxon>
        <taxon>Streptophyta</taxon>
        <taxon>Embryophyta</taxon>
        <taxon>Tracheophyta</taxon>
        <taxon>Spermatophyta</taxon>
        <taxon>Magnoliopsida</taxon>
        <taxon>Liliopsida</taxon>
        <taxon>Arecaceae</taxon>
        <taxon>Arecoideae</taxon>
        <taxon>Cocoseae</taxon>
        <taxon>Attaleinae</taxon>
        <taxon>Cocos</taxon>
    </lineage>
</organism>
<name>A0A8K0ICL9_COCNU</name>
<evidence type="ECO:0000259" key="11">
    <source>
        <dbReference type="Pfam" id="PF23598"/>
    </source>
</evidence>
<evidence type="ECO:0000259" key="9">
    <source>
        <dbReference type="Pfam" id="PF18052"/>
    </source>
</evidence>
<evidence type="ECO:0000256" key="5">
    <source>
        <dbReference type="ARBA" id="ARBA00022821"/>
    </source>
</evidence>
<feature type="compositionally biased region" description="Polar residues" evidence="7">
    <location>
        <begin position="140"/>
        <end position="151"/>
    </location>
</feature>
<dbReference type="InterPro" id="IPR041118">
    <property type="entry name" value="Rx_N"/>
</dbReference>
<dbReference type="OrthoDB" id="754054at2759"/>
<evidence type="ECO:0000313" key="12">
    <source>
        <dbReference type="EMBL" id="KAG1347327.1"/>
    </source>
</evidence>
<dbReference type="Gene3D" id="1.10.10.10">
    <property type="entry name" value="Winged helix-like DNA-binding domain superfamily/Winged helix DNA-binding domain"/>
    <property type="match status" value="1"/>
</dbReference>
<proteinExistence type="inferred from homology"/>
<dbReference type="EMBL" id="CM017877">
    <property type="protein sequence ID" value="KAG1347327.1"/>
    <property type="molecule type" value="Genomic_DNA"/>
</dbReference>
<reference evidence="12" key="1">
    <citation type="journal article" date="2017" name="Gigascience">
        <title>The genome draft of coconut (Cocos nucifera).</title>
        <authorList>
            <person name="Xiao Y."/>
            <person name="Xu P."/>
            <person name="Fan H."/>
            <person name="Baudouin L."/>
            <person name="Xia W."/>
            <person name="Bocs S."/>
            <person name="Xu J."/>
            <person name="Li Q."/>
            <person name="Guo A."/>
            <person name="Zhou L."/>
            <person name="Li J."/>
            <person name="Wu Y."/>
            <person name="Ma Z."/>
            <person name="Armero A."/>
            <person name="Issali A.E."/>
            <person name="Liu N."/>
            <person name="Peng M."/>
            <person name="Yang Y."/>
        </authorList>
    </citation>
    <scope>NUCLEOTIDE SEQUENCE</scope>
    <source>
        <tissue evidence="12">Spear leaf of Hainan Tall coconut</tissue>
    </source>
</reference>
<feature type="compositionally biased region" description="Polar residues" evidence="7">
    <location>
        <begin position="337"/>
        <end position="349"/>
    </location>
</feature>
<keyword evidence="5" id="KW-0611">Plant defense</keyword>
<dbReference type="InterPro" id="IPR027417">
    <property type="entry name" value="P-loop_NTPase"/>
</dbReference>
<keyword evidence="4" id="KW-0547">Nucleotide-binding</keyword>
<dbReference type="InterPro" id="IPR058922">
    <property type="entry name" value="WHD_DRP"/>
</dbReference>
<keyword evidence="3" id="KW-0677">Repeat</keyword>
<feature type="domain" description="Disease resistance N-terminal" evidence="9">
    <location>
        <begin position="20"/>
        <end position="98"/>
    </location>
</feature>
<evidence type="ECO:0000256" key="3">
    <source>
        <dbReference type="ARBA" id="ARBA00022737"/>
    </source>
</evidence>
<dbReference type="InterPro" id="IPR036388">
    <property type="entry name" value="WH-like_DNA-bd_sf"/>
</dbReference>
<dbReference type="Gene3D" id="1.10.8.430">
    <property type="entry name" value="Helical domain of apoptotic protease-activating factors"/>
    <property type="match status" value="1"/>
</dbReference>
<dbReference type="GO" id="GO:0043531">
    <property type="term" value="F:ADP binding"/>
    <property type="evidence" value="ECO:0007669"/>
    <property type="project" value="InterPro"/>
</dbReference>
<evidence type="ECO:0000313" key="13">
    <source>
        <dbReference type="Proteomes" id="UP000797356"/>
    </source>
</evidence>
<reference evidence="12" key="2">
    <citation type="submission" date="2019-07" db="EMBL/GenBank/DDBJ databases">
        <authorList>
            <person name="Yang Y."/>
            <person name="Bocs S."/>
            <person name="Baudouin L."/>
        </authorList>
    </citation>
    <scope>NUCLEOTIDE SEQUENCE</scope>
    <source>
        <tissue evidence="12">Spear leaf of Hainan Tall coconut</tissue>
    </source>
</reference>
<feature type="domain" description="Disease resistance protein winged helix" evidence="10">
    <location>
        <begin position="679"/>
        <end position="747"/>
    </location>
</feature>
<keyword evidence="13" id="KW-1185">Reference proteome</keyword>
<dbReference type="SUPFAM" id="SSF52540">
    <property type="entry name" value="P-loop containing nucleoside triphosphate hydrolases"/>
    <property type="match status" value="1"/>
</dbReference>
<dbReference type="PRINTS" id="PR00364">
    <property type="entry name" value="DISEASERSIST"/>
</dbReference>
<evidence type="ECO:0000256" key="1">
    <source>
        <dbReference type="ARBA" id="ARBA00008894"/>
    </source>
</evidence>
<dbReference type="InterPro" id="IPR042197">
    <property type="entry name" value="Apaf_helical"/>
</dbReference>
<dbReference type="Proteomes" id="UP000797356">
    <property type="component" value="Chromosome 6"/>
</dbReference>
<dbReference type="InterPro" id="IPR055414">
    <property type="entry name" value="LRR_R13L4/SHOC2-like"/>
</dbReference>
<dbReference type="SMART" id="SM00369">
    <property type="entry name" value="LRR_TYP"/>
    <property type="match status" value="3"/>
</dbReference>
<evidence type="ECO:0000256" key="7">
    <source>
        <dbReference type="SAM" id="MobiDB-lite"/>
    </source>
</evidence>
<gene>
    <name evidence="12" type="ORF">COCNU_06G011560</name>
</gene>
<dbReference type="InterPro" id="IPR002182">
    <property type="entry name" value="NB-ARC"/>
</dbReference>
<evidence type="ECO:0000259" key="10">
    <source>
        <dbReference type="Pfam" id="PF23559"/>
    </source>
</evidence>
<accession>A0A8K0ICL9</accession>
<comment type="similarity">
    <text evidence="1">Belongs to the disease resistance NB-LRR family.</text>
</comment>
<dbReference type="PANTHER" id="PTHR36766:SF45">
    <property type="entry name" value="NB-ARC DOMAIN-CONTAINING PROTEIN"/>
    <property type="match status" value="1"/>
</dbReference>
<keyword evidence="6" id="KW-0067">ATP-binding</keyword>
<dbReference type="GO" id="GO:0005524">
    <property type="term" value="F:ATP binding"/>
    <property type="evidence" value="ECO:0007669"/>
    <property type="project" value="UniProtKB-KW"/>
</dbReference>
<feature type="region of interest" description="Disordered" evidence="7">
    <location>
        <begin position="334"/>
        <end position="360"/>
    </location>
</feature>
<dbReference type="Pfam" id="PF23598">
    <property type="entry name" value="LRR_14"/>
    <property type="match status" value="1"/>
</dbReference>
<dbReference type="FunFam" id="1.10.10.10:FF:000322">
    <property type="entry name" value="Probable disease resistance protein At1g63360"/>
    <property type="match status" value="1"/>
</dbReference>
<feature type="domain" description="Disease resistance R13L4/SHOC-2-like LRR" evidence="11">
    <location>
        <begin position="791"/>
        <end position="1079"/>
    </location>
</feature>
<feature type="region of interest" description="Disordered" evidence="7">
    <location>
        <begin position="140"/>
        <end position="161"/>
    </location>
</feature>
<evidence type="ECO:0000256" key="4">
    <source>
        <dbReference type="ARBA" id="ARBA00022741"/>
    </source>
</evidence>
<dbReference type="GO" id="GO:0002758">
    <property type="term" value="P:innate immune response-activating signaling pathway"/>
    <property type="evidence" value="ECO:0007669"/>
    <property type="project" value="UniProtKB-ARBA"/>
</dbReference>
<feature type="domain" description="NB-ARC" evidence="8">
    <location>
        <begin position="422"/>
        <end position="598"/>
    </location>
</feature>